<keyword evidence="1" id="KW-1133">Transmembrane helix</keyword>
<reference evidence="2" key="1">
    <citation type="submission" date="2020-10" db="EMBL/GenBank/DDBJ databases">
        <title>Dehalococcoides mccartyi of a TCE/Cr reducing biochatode.</title>
        <authorList>
            <person name="Matturro B."/>
        </authorList>
    </citation>
    <scope>NUCLEOTIDE SEQUENCE</scope>
    <source>
        <strain evidence="2">Bin4</strain>
    </source>
</reference>
<evidence type="ECO:0000313" key="3">
    <source>
        <dbReference type="Proteomes" id="UP000658733"/>
    </source>
</evidence>
<feature type="transmembrane region" description="Helical" evidence="1">
    <location>
        <begin position="7"/>
        <end position="30"/>
    </location>
</feature>
<feature type="transmembrane region" description="Helical" evidence="1">
    <location>
        <begin position="42"/>
        <end position="60"/>
    </location>
</feature>
<keyword evidence="1" id="KW-0472">Membrane</keyword>
<evidence type="ECO:0000313" key="2">
    <source>
        <dbReference type="EMBL" id="MBF4468636.1"/>
    </source>
</evidence>
<proteinExistence type="predicted"/>
<dbReference type="EMBL" id="JADIIN010000035">
    <property type="protein sequence ID" value="MBF4468636.1"/>
    <property type="molecule type" value="Genomic_DNA"/>
</dbReference>
<accession>A0A843AHL3</accession>
<keyword evidence="1" id="KW-0812">Transmembrane</keyword>
<dbReference type="Proteomes" id="UP000658733">
    <property type="component" value="Unassembled WGS sequence"/>
</dbReference>
<organism evidence="2 3">
    <name type="scientific">Methanobrevibacter arboriphilus</name>
    <dbReference type="NCBI Taxonomy" id="39441"/>
    <lineage>
        <taxon>Archaea</taxon>
        <taxon>Methanobacteriati</taxon>
        <taxon>Methanobacteriota</taxon>
        <taxon>Methanomada group</taxon>
        <taxon>Methanobacteria</taxon>
        <taxon>Methanobacteriales</taxon>
        <taxon>Methanobacteriaceae</taxon>
        <taxon>Methanobrevibacter</taxon>
    </lineage>
</organism>
<comment type="caution">
    <text evidence="2">The sequence shown here is derived from an EMBL/GenBank/DDBJ whole genome shotgun (WGS) entry which is preliminary data.</text>
</comment>
<evidence type="ECO:0000256" key="1">
    <source>
        <dbReference type="SAM" id="Phobius"/>
    </source>
</evidence>
<dbReference type="RefSeq" id="WP_278522575.1">
    <property type="nucleotide sequence ID" value="NZ_JADIIN010000035.1"/>
</dbReference>
<sequence length="278" mass="32480">MRIGKPTAIFLSVIFFIELLLLFFLLLFFWEGLGDFLIEYRFIFQIVLWVGGAYLSKKFYNYIYDDVKIKEGRHAVAVYSSTSDKGRKVVVGLVTLVFIVFIVYASIMIFSSNNIDTDNEVSINHFNNQNISFNYSNNWSIESNNSTDIVLVDSYGRYIYISIDKTDGYTLDMLYNLYRSSWEEDENISIINSTNIKINNIPAIVSYLNISYNETVNMSEEMLNIVSFLNIKPNETKHTNSYKIIMTKEDKYYLISYYYTGDAINEKEFKIFINSFKV</sequence>
<gene>
    <name evidence="2" type="ORF">ISP01_04460</name>
</gene>
<protein>
    <submittedName>
        <fullName evidence="2">Uncharacterized protein</fullName>
    </submittedName>
</protein>
<feature type="transmembrane region" description="Helical" evidence="1">
    <location>
        <begin position="89"/>
        <end position="110"/>
    </location>
</feature>
<dbReference type="AlphaFoldDB" id="A0A843AHL3"/>
<name>A0A843AHL3_METAZ</name>